<dbReference type="PANTHER" id="PTHR22777">
    <property type="entry name" value="HEMOLYSIN-RELATED"/>
    <property type="match status" value="1"/>
</dbReference>
<gene>
    <name evidence="13" type="ORF">SD1D_0685</name>
</gene>
<reference evidence="14" key="1">
    <citation type="submission" date="2015-09" db="EMBL/GenBank/DDBJ databases">
        <authorList>
            <person name="Wibberg D."/>
        </authorList>
    </citation>
    <scope>NUCLEOTIDE SEQUENCE [LARGE SCALE GENOMIC DNA]</scope>
    <source>
        <strain evidence="14">SD1D</strain>
    </source>
</reference>
<dbReference type="SUPFAM" id="SSF56176">
    <property type="entry name" value="FAD-binding/transporter-associated domain-like"/>
    <property type="match status" value="1"/>
</dbReference>
<dbReference type="GO" id="GO:0005886">
    <property type="term" value="C:plasma membrane"/>
    <property type="evidence" value="ECO:0007669"/>
    <property type="project" value="TreeGrafter"/>
</dbReference>
<evidence type="ECO:0000256" key="5">
    <source>
        <dbReference type="ARBA" id="ARBA00022989"/>
    </source>
</evidence>
<feature type="transmembrane region" description="Helical" evidence="10">
    <location>
        <begin position="91"/>
        <end position="110"/>
    </location>
</feature>
<comment type="similarity">
    <text evidence="2">Belongs to the UPF0053 family.</text>
</comment>
<evidence type="ECO:0000256" key="6">
    <source>
        <dbReference type="ARBA" id="ARBA00023122"/>
    </source>
</evidence>
<dbReference type="InterPro" id="IPR046342">
    <property type="entry name" value="CBS_dom_sf"/>
</dbReference>
<keyword evidence="5 9" id="KW-1133">Transmembrane helix</keyword>
<dbReference type="Pfam" id="PF00571">
    <property type="entry name" value="CBS"/>
    <property type="match status" value="2"/>
</dbReference>
<keyword evidence="3 9" id="KW-0812">Transmembrane</keyword>
<feature type="domain" description="CBS" evidence="11">
    <location>
        <begin position="206"/>
        <end position="265"/>
    </location>
</feature>
<evidence type="ECO:0000259" key="12">
    <source>
        <dbReference type="PROSITE" id="PS51846"/>
    </source>
</evidence>
<name>A0A0K8J4J9_9FIRM</name>
<organism evidence="13 14">
    <name type="scientific">Herbinix luporum</name>
    <dbReference type="NCBI Taxonomy" id="1679721"/>
    <lineage>
        <taxon>Bacteria</taxon>
        <taxon>Bacillati</taxon>
        <taxon>Bacillota</taxon>
        <taxon>Clostridia</taxon>
        <taxon>Lachnospirales</taxon>
        <taxon>Lachnospiraceae</taxon>
        <taxon>Herbinix</taxon>
    </lineage>
</organism>
<dbReference type="InterPro" id="IPR016169">
    <property type="entry name" value="FAD-bd_PCMH_sub2"/>
</dbReference>
<evidence type="ECO:0000256" key="10">
    <source>
        <dbReference type="SAM" id="Phobius"/>
    </source>
</evidence>
<keyword evidence="14" id="KW-1185">Reference proteome</keyword>
<evidence type="ECO:0000259" key="11">
    <source>
        <dbReference type="PROSITE" id="PS51371"/>
    </source>
</evidence>
<dbReference type="Gene3D" id="3.10.580.10">
    <property type="entry name" value="CBS-domain"/>
    <property type="match status" value="1"/>
</dbReference>
<evidence type="ECO:0000256" key="8">
    <source>
        <dbReference type="PROSITE-ProRule" id="PRU00703"/>
    </source>
</evidence>
<dbReference type="Pfam" id="PF03471">
    <property type="entry name" value="CorC_HlyC"/>
    <property type="match status" value="1"/>
</dbReference>
<dbReference type="Gene3D" id="3.30.465.10">
    <property type="match status" value="1"/>
</dbReference>
<keyword evidence="6 8" id="KW-0129">CBS domain</keyword>
<dbReference type="SUPFAM" id="SSF54631">
    <property type="entry name" value="CBS-domain pair"/>
    <property type="match status" value="1"/>
</dbReference>
<dbReference type="Proteomes" id="UP000196053">
    <property type="component" value="Chromosome I"/>
</dbReference>
<dbReference type="Pfam" id="PF01595">
    <property type="entry name" value="CNNM"/>
    <property type="match status" value="1"/>
</dbReference>
<dbReference type="EMBL" id="LN879430">
    <property type="protein sequence ID" value="CUH92233.1"/>
    <property type="molecule type" value="Genomic_DNA"/>
</dbReference>
<feature type="domain" description="CNNM transmembrane" evidence="12">
    <location>
        <begin position="1"/>
        <end position="187"/>
    </location>
</feature>
<evidence type="ECO:0000256" key="3">
    <source>
        <dbReference type="ARBA" id="ARBA00022692"/>
    </source>
</evidence>
<keyword evidence="4" id="KW-0677">Repeat</keyword>
<evidence type="ECO:0000256" key="2">
    <source>
        <dbReference type="ARBA" id="ARBA00006337"/>
    </source>
</evidence>
<protein>
    <recommendedName>
        <fullName evidence="15">HlyC/CorC family transporter</fullName>
    </recommendedName>
</protein>
<evidence type="ECO:0000256" key="7">
    <source>
        <dbReference type="ARBA" id="ARBA00023136"/>
    </source>
</evidence>
<evidence type="ECO:0000313" key="14">
    <source>
        <dbReference type="Proteomes" id="UP000196053"/>
    </source>
</evidence>
<dbReference type="SMART" id="SM01091">
    <property type="entry name" value="CorC_HlyC"/>
    <property type="match status" value="1"/>
</dbReference>
<accession>A0A0K8J4J9</accession>
<dbReference type="AlphaFoldDB" id="A0A0K8J4J9"/>
<comment type="subcellular location">
    <subcellularLocation>
        <location evidence="1">Membrane</location>
        <topology evidence="1">Multi-pass membrane protein</topology>
    </subcellularLocation>
</comment>
<sequence length="426" mass="48256">MDSGDAARAVILLILLLLSAFLSASETALKAINKLRMQSLVDENINGSKAALLLLEDYDKMNKAFLIYKNIIKLSAVAITTYTAMKFDTRWIWLVISILILIILVFGEIVPKSISTLKAEKLALKIALPILFLTKLLTPVIFIINKLCNGVLLLLRIDLNELSSMTENDLRSIVEVSHNDGVLESEERRIINNVVDFGDSLAKDVMVPRIDMAFASADLSYDELVQVFAVDKYTRLPVYSENRDNVIGIINLKDLFFYTGKKEDFKIQDIMREPYFTYEFKKTSELLIEMRRDSIALAIVLDEYGATAGLITIEDLLEEIVGEIRDEYDDDEEDCIKSVSEYEYIVDGNTKLDDINEALNLNIQSDDYDSIAGHIIYLLDHLPEEGETVEENNITYTVAAVDKNRIDKIHILIKNDEEATDKVEET</sequence>
<dbReference type="KEGG" id="hsd:SD1D_0685"/>
<dbReference type="OrthoDB" id="9798188at2"/>
<dbReference type="InterPro" id="IPR000644">
    <property type="entry name" value="CBS_dom"/>
</dbReference>
<proteinExistence type="inferred from homology"/>
<dbReference type="GO" id="GO:0050660">
    <property type="term" value="F:flavin adenine dinucleotide binding"/>
    <property type="evidence" value="ECO:0007669"/>
    <property type="project" value="InterPro"/>
</dbReference>
<dbReference type="FunFam" id="3.10.580.10:FF:000002">
    <property type="entry name" value="Magnesium/cobalt efflux protein CorC"/>
    <property type="match status" value="1"/>
</dbReference>
<dbReference type="CDD" id="cd04590">
    <property type="entry name" value="CBS_pair_CorC_HlyC_assoc"/>
    <property type="match status" value="1"/>
</dbReference>
<keyword evidence="7 9" id="KW-0472">Membrane</keyword>
<feature type="transmembrane region" description="Helical" evidence="10">
    <location>
        <begin position="6"/>
        <end position="29"/>
    </location>
</feature>
<evidence type="ECO:0000256" key="4">
    <source>
        <dbReference type="ARBA" id="ARBA00022737"/>
    </source>
</evidence>
<dbReference type="InterPro" id="IPR005170">
    <property type="entry name" value="Transptr-assoc_dom"/>
</dbReference>
<dbReference type="InterPro" id="IPR044751">
    <property type="entry name" value="Ion_transp-like_CBS"/>
</dbReference>
<evidence type="ECO:0000256" key="9">
    <source>
        <dbReference type="PROSITE-ProRule" id="PRU01193"/>
    </source>
</evidence>
<dbReference type="PROSITE" id="PS51846">
    <property type="entry name" value="CNNM"/>
    <property type="match status" value="1"/>
</dbReference>
<evidence type="ECO:0000313" key="13">
    <source>
        <dbReference type="EMBL" id="CUH92233.1"/>
    </source>
</evidence>
<dbReference type="PROSITE" id="PS51371">
    <property type="entry name" value="CBS"/>
    <property type="match status" value="2"/>
</dbReference>
<feature type="domain" description="CBS" evidence="11">
    <location>
        <begin position="270"/>
        <end position="327"/>
    </location>
</feature>
<feature type="transmembrane region" description="Helical" evidence="10">
    <location>
        <begin position="122"/>
        <end position="144"/>
    </location>
</feature>
<dbReference type="RefSeq" id="WP_058257618.1">
    <property type="nucleotide sequence ID" value="NZ_DUPS01000061.1"/>
</dbReference>
<evidence type="ECO:0000256" key="1">
    <source>
        <dbReference type="ARBA" id="ARBA00004141"/>
    </source>
</evidence>
<dbReference type="InterPro" id="IPR002550">
    <property type="entry name" value="CNNM"/>
</dbReference>
<evidence type="ECO:0008006" key="15">
    <source>
        <dbReference type="Google" id="ProtNLM"/>
    </source>
</evidence>
<dbReference type="PANTHER" id="PTHR22777:SF17">
    <property type="entry name" value="UPF0053 PROTEIN SLL0260"/>
    <property type="match status" value="1"/>
</dbReference>
<dbReference type="InterPro" id="IPR036318">
    <property type="entry name" value="FAD-bd_PCMH-like_sf"/>
</dbReference>